<keyword evidence="3" id="KW-0812">Transmembrane</keyword>
<evidence type="ECO:0000256" key="3">
    <source>
        <dbReference type="SAM" id="Phobius"/>
    </source>
</evidence>
<feature type="transmembrane region" description="Helical" evidence="3">
    <location>
        <begin position="298"/>
        <end position="317"/>
    </location>
</feature>
<feature type="transmembrane region" description="Helical" evidence="3">
    <location>
        <begin position="366"/>
        <end position="384"/>
    </location>
</feature>
<dbReference type="AlphaFoldDB" id="A0A7S4UAN9"/>
<feature type="transmembrane region" description="Helical" evidence="3">
    <location>
        <begin position="169"/>
        <end position="189"/>
    </location>
</feature>
<feature type="transmembrane region" description="Helical" evidence="3">
    <location>
        <begin position="271"/>
        <end position="291"/>
    </location>
</feature>
<name>A0A7S4UAN9_9DINO</name>
<feature type="transmembrane region" description="Helical" evidence="3">
    <location>
        <begin position="329"/>
        <end position="354"/>
    </location>
</feature>
<proteinExistence type="inferred from homology"/>
<feature type="compositionally biased region" description="Basic and acidic residues" evidence="2">
    <location>
        <begin position="487"/>
        <end position="498"/>
    </location>
</feature>
<reference evidence="4" key="1">
    <citation type="submission" date="2021-01" db="EMBL/GenBank/DDBJ databases">
        <authorList>
            <person name="Corre E."/>
            <person name="Pelletier E."/>
            <person name="Niang G."/>
            <person name="Scheremetjew M."/>
            <person name="Finn R."/>
            <person name="Kale V."/>
            <person name="Holt S."/>
            <person name="Cochrane G."/>
            <person name="Meng A."/>
            <person name="Brown T."/>
            <person name="Cohen L."/>
        </authorList>
    </citation>
    <scope>NUCLEOTIDE SEQUENCE</scope>
    <source>
        <strain evidence="4">CCMP3105</strain>
    </source>
</reference>
<evidence type="ECO:0000313" key="4">
    <source>
        <dbReference type="EMBL" id="CAE4564247.1"/>
    </source>
</evidence>
<feature type="region of interest" description="Disordered" evidence="2">
    <location>
        <begin position="477"/>
        <end position="498"/>
    </location>
</feature>
<accession>A0A7S4UAN9</accession>
<feature type="transmembrane region" description="Helical" evidence="3">
    <location>
        <begin position="136"/>
        <end position="157"/>
    </location>
</feature>
<comment type="similarity">
    <text evidence="1">Belongs to the multi antimicrobial extrusion (MATE) (TC 2.A.66.1) family.</text>
</comment>
<keyword evidence="3" id="KW-0472">Membrane</keyword>
<dbReference type="NCBIfam" id="TIGR00797">
    <property type="entry name" value="matE"/>
    <property type="match status" value="1"/>
</dbReference>
<dbReference type="Pfam" id="PF01554">
    <property type="entry name" value="MatE"/>
    <property type="match status" value="2"/>
</dbReference>
<feature type="transmembrane region" description="Helical" evidence="3">
    <location>
        <begin position="94"/>
        <end position="116"/>
    </location>
</feature>
<dbReference type="InterPro" id="IPR002528">
    <property type="entry name" value="MATE_fam"/>
</dbReference>
<dbReference type="PANTHER" id="PTHR11206">
    <property type="entry name" value="MULTIDRUG RESISTANCE PROTEIN"/>
    <property type="match status" value="1"/>
</dbReference>
<feature type="transmembrane region" description="Helical" evidence="3">
    <location>
        <begin position="20"/>
        <end position="43"/>
    </location>
</feature>
<sequence>MAPWHRWQEAGPICCELFRVTWPSVLSGVVAQAAGLTTVFFVSSFDDPYLLGSVGLGAMAQNVFGFSLGLGLNSALDTLISQSHGAGEHDLAGLFLWQAQVLSLSVCVPCTVALMFAEQFFLLIGIDPRTAHDAGLYVRGTLPAMPLLFLYSATRLFLRASKITRPDFYVSLVAVVLHPLWCVLFLHVLRWGALGAGLTVSSTNATSFILMTAYVALAQPGPSRQAWRCFPWPCQKMRAPGARRAAARHAGGFRSYLAVAAPSALLLWSEWWVYEVMSLLAGLCGTISLAAHTAVCNLLLIMFMVPVALGGATGALVGNALGEGSPGRARVVIAISCNFVASLFIVLAIFILLLRYPLSHLFNTHAAFVSTFGQLCLLMAPFILVDSVQTALEGALRGLGLQKEASKVKLLTMIGVRLVGAYVLALPCGFGVLGIWTAGLIGMALTLAMYLRLMRSANFEAISSGVRERLHSQSLSTLSSDAPLGDSQERTKAEASGS</sequence>
<dbReference type="GO" id="GO:0015297">
    <property type="term" value="F:antiporter activity"/>
    <property type="evidence" value="ECO:0007669"/>
    <property type="project" value="InterPro"/>
</dbReference>
<evidence type="ECO:0000256" key="1">
    <source>
        <dbReference type="ARBA" id="ARBA00010199"/>
    </source>
</evidence>
<evidence type="ECO:0000256" key="2">
    <source>
        <dbReference type="SAM" id="MobiDB-lite"/>
    </source>
</evidence>
<organism evidence="4">
    <name type="scientific">Alexandrium monilatum</name>
    <dbReference type="NCBI Taxonomy" id="311494"/>
    <lineage>
        <taxon>Eukaryota</taxon>
        <taxon>Sar</taxon>
        <taxon>Alveolata</taxon>
        <taxon>Dinophyceae</taxon>
        <taxon>Gonyaulacales</taxon>
        <taxon>Pyrocystaceae</taxon>
        <taxon>Alexandrium</taxon>
    </lineage>
</organism>
<keyword evidence="3" id="KW-1133">Transmembrane helix</keyword>
<gene>
    <name evidence="4" type="ORF">AMON00008_LOCUS3866</name>
</gene>
<protein>
    <recommendedName>
        <fullName evidence="5">Multidrug and toxic compound extrusion protein</fullName>
    </recommendedName>
</protein>
<feature type="transmembrane region" description="Helical" evidence="3">
    <location>
        <begin position="49"/>
        <end position="73"/>
    </location>
</feature>
<feature type="transmembrane region" description="Helical" evidence="3">
    <location>
        <begin position="419"/>
        <end position="451"/>
    </location>
</feature>
<feature type="transmembrane region" description="Helical" evidence="3">
    <location>
        <begin position="195"/>
        <end position="218"/>
    </location>
</feature>
<dbReference type="GO" id="GO:0042910">
    <property type="term" value="F:xenobiotic transmembrane transporter activity"/>
    <property type="evidence" value="ECO:0007669"/>
    <property type="project" value="InterPro"/>
</dbReference>
<evidence type="ECO:0008006" key="5">
    <source>
        <dbReference type="Google" id="ProtNLM"/>
    </source>
</evidence>
<dbReference type="GO" id="GO:0016020">
    <property type="term" value="C:membrane"/>
    <property type="evidence" value="ECO:0007669"/>
    <property type="project" value="InterPro"/>
</dbReference>
<dbReference type="EMBL" id="HBNR01005821">
    <property type="protein sequence ID" value="CAE4564247.1"/>
    <property type="molecule type" value="Transcribed_RNA"/>
</dbReference>